<dbReference type="InterPro" id="IPR017927">
    <property type="entry name" value="FAD-bd_FR_type"/>
</dbReference>
<dbReference type="Gene3D" id="3.40.50.80">
    <property type="entry name" value="Nucleotide-binding domain of ferredoxin-NADP reductase (FNR) module"/>
    <property type="match status" value="1"/>
</dbReference>
<dbReference type="Pfam" id="PF04954">
    <property type="entry name" value="SIP"/>
    <property type="match status" value="1"/>
</dbReference>
<dbReference type="EMBL" id="QJSX01000031">
    <property type="protein sequence ID" value="PYE48346.1"/>
    <property type="molecule type" value="Genomic_DNA"/>
</dbReference>
<gene>
    <name evidence="3" type="ORF">DES52_13116</name>
</gene>
<evidence type="ECO:0000313" key="4">
    <source>
        <dbReference type="Proteomes" id="UP000248326"/>
    </source>
</evidence>
<dbReference type="Gene3D" id="2.40.30.10">
    <property type="entry name" value="Translation factors"/>
    <property type="match status" value="1"/>
</dbReference>
<dbReference type="OrthoDB" id="9814826at2"/>
<dbReference type="PROSITE" id="PS51384">
    <property type="entry name" value="FAD_FR"/>
    <property type="match status" value="1"/>
</dbReference>
<keyword evidence="4" id="KW-1185">Reference proteome</keyword>
<dbReference type="SUPFAM" id="SSF63380">
    <property type="entry name" value="Riboflavin synthase domain-like"/>
    <property type="match status" value="1"/>
</dbReference>
<dbReference type="AlphaFoldDB" id="A0A318SG02"/>
<dbReference type="RefSeq" id="WP_110888968.1">
    <property type="nucleotide sequence ID" value="NZ_QJSX01000031.1"/>
</dbReference>
<dbReference type="Pfam" id="PF08021">
    <property type="entry name" value="FAD_binding_9"/>
    <property type="match status" value="1"/>
</dbReference>
<evidence type="ECO:0000259" key="2">
    <source>
        <dbReference type="PROSITE" id="PS51384"/>
    </source>
</evidence>
<dbReference type="InterPro" id="IPR013113">
    <property type="entry name" value="SIP_FAD-bd"/>
</dbReference>
<evidence type="ECO:0000256" key="1">
    <source>
        <dbReference type="SAM" id="MobiDB-lite"/>
    </source>
</evidence>
<feature type="domain" description="FAD-binding FR-type" evidence="2">
    <location>
        <begin position="10"/>
        <end position="137"/>
    </location>
</feature>
<dbReference type="PANTHER" id="PTHR30157">
    <property type="entry name" value="FERRIC REDUCTASE, NADPH-DEPENDENT"/>
    <property type="match status" value="1"/>
</dbReference>
<sequence length="264" mass="28670">MTDRVTRSGPHPVKLRLLEVKRTADLTPHLRRITLGGAALDGFTSLGADDHVKVFFPAPGEHQPVLPTLGPNGPILPEGVTPPARRDYTPRAYRPELSELDIDFVLHGDGPGSTWAAQARPGDLVGVGGPRSSTVVRYDFDWYLLLGDESALPAIARRLEELPAGVPVTVLLEVNDAYDELPLTSAATMDVRWLHRAPHEPGMTTLLRDALANLPLPSGDGFVWGGTESNVAHALREHLEGRSLSPHSFIRVTGYWKRGTAGQE</sequence>
<dbReference type="InterPro" id="IPR007037">
    <property type="entry name" value="SIP_rossman_dom"/>
</dbReference>
<dbReference type="InterPro" id="IPR017938">
    <property type="entry name" value="Riboflavin_synthase-like_b-brl"/>
</dbReference>
<protein>
    <submittedName>
        <fullName evidence="3">NADPH-dependent ferric siderophore reductase</fullName>
    </submittedName>
</protein>
<comment type="caution">
    <text evidence="3">The sequence shown here is derived from an EMBL/GenBank/DDBJ whole genome shotgun (WGS) entry which is preliminary data.</text>
</comment>
<dbReference type="InterPro" id="IPR039261">
    <property type="entry name" value="FNR_nucleotide-bd"/>
</dbReference>
<feature type="region of interest" description="Disordered" evidence="1">
    <location>
        <begin position="66"/>
        <end position="87"/>
    </location>
</feature>
<proteinExistence type="predicted"/>
<reference evidence="3 4" key="1">
    <citation type="submission" date="2018-06" db="EMBL/GenBank/DDBJ databases">
        <title>Genomic Encyclopedia of Type Strains, Phase IV (KMG-IV): sequencing the most valuable type-strain genomes for metagenomic binning, comparative biology and taxonomic classification.</title>
        <authorList>
            <person name="Goeker M."/>
        </authorList>
    </citation>
    <scope>NUCLEOTIDE SEQUENCE [LARGE SCALE GENOMIC DNA]</scope>
    <source>
        <strain evidence="3 4">DSM 18048</strain>
    </source>
</reference>
<dbReference type="CDD" id="cd06193">
    <property type="entry name" value="siderophore_interacting"/>
    <property type="match status" value="1"/>
</dbReference>
<accession>A0A318SG02</accession>
<evidence type="ECO:0000313" key="3">
    <source>
        <dbReference type="EMBL" id="PYE48346.1"/>
    </source>
</evidence>
<dbReference type="Proteomes" id="UP000248326">
    <property type="component" value="Unassembled WGS sequence"/>
</dbReference>
<dbReference type="PANTHER" id="PTHR30157:SF0">
    <property type="entry name" value="NADPH-DEPENDENT FERRIC-CHELATE REDUCTASE"/>
    <property type="match status" value="1"/>
</dbReference>
<dbReference type="InterPro" id="IPR039374">
    <property type="entry name" value="SIP_fam"/>
</dbReference>
<dbReference type="GO" id="GO:0016491">
    <property type="term" value="F:oxidoreductase activity"/>
    <property type="evidence" value="ECO:0007669"/>
    <property type="project" value="InterPro"/>
</dbReference>
<organism evidence="3 4">
    <name type="scientific">Deinococcus yavapaiensis KR-236</name>
    <dbReference type="NCBI Taxonomy" id="694435"/>
    <lineage>
        <taxon>Bacteria</taxon>
        <taxon>Thermotogati</taxon>
        <taxon>Deinococcota</taxon>
        <taxon>Deinococci</taxon>
        <taxon>Deinococcales</taxon>
        <taxon>Deinococcaceae</taxon>
        <taxon>Deinococcus</taxon>
    </lineage>
</organism>
<name>A0A318SG02_9DEIO</name>